<organism evidence="2 3">
    <name type="scientific">Podospora aff. communis PSN243</name>
    <dbReference type="NCBI Taxonomy" id="3040156"/>
    <lineage>
        <taxon>Eukaryota</taxon>
        <taxon>Fungi</taxon>
        <taxon>Dikarya</taxon>
        <taxon>Ascomycota</taxon>
        <taxon>Pezizomycotina</taxon>
        <taxon>Sordariomycetes</taxon>
        <taxon>Sordariomycetidae</taxon>
        <taxon>Sordariales</taxon>
        <taxon>Podosporaceae</taxon>
        <taxon>Podospora</taxon>
    </lineage>
</organism>
<sequence length="676" mass="74464">MIEVERNIQSASVTSLRGSSLSFLVFDGIKRGEHGRRDEDFGLRVEVPTLCQQETAEQNDPRSDSPTLPIIPTPAFASAAEDDTTLGKAPARSESAVDDAYNVAFPIPGKSNGEKRYPNAKVESKTWSQKHYNERFAFVAGEMNRAVNSHPDLRERSRSVSYAHEMVGTSPGTARPCIIVFCVKEDFKSLRALFNNRVKNQLYCRANKRPLSLGLFRGRSQSETPPVPPFELIYYRTNYDPVARKASEIPIITGTSANDLTWCGGVIRVGSRTATLGLTIQIDGFYGILTVDHLFPASAPSLPEANGRQVPQEAETVDEPKQTLLEHTSDTDELGELWLDAGDVYLEDDNSFDDDDYLDDDGLDQHQAALAHGPQERVEAMAEDNKADDLLTQEWESIPPHHNLDDKQAYLDWSLVKPSRGPPQRANLFFPAGESDSAAVVIEACASEPLSHRAPVYMLSGVRGLLSGHILKSSAMIGSGPGRELCEVWTVILDHPSRILEGECGSLVIDQMTHKVYGHVVAAGPCGHTYVVPLVHVFAQIKTSFGADEVTIYGPPAAPPMEDVAAPPLQQASSEEVMNASQWKPARRERRWSGATNASRWSATSVSDRSYRSGKSRFWSDSSTVSSAYELEECAVNVADELDPSETFSPPERVVRHICHCCPRAPQQFETVDKLR</sequence>
<keyword evidence="3" id="KW-1185">Reference proteome</keyword>
<evidence type="ECO:0000256" key="1">
    <source>
        <dbReference type="SAM" id="MobiDB-lite"/>
    </source>
</evidence>
<feature type="compositionally biased region" description="Polar residues" evidence="1">
    <location>
        <begin position="594"/>
        <end position="606"/>
    </location>
</feature>
<proteinExistence type="predicted"/>
<dbReference type="EMBL" id="MU865935">
    <property type="protein sequence ID" value="KAK4449843.1"/>
    <property type="molecule type" value="Genomic_DNA"/>
</dbReference>
<comment type="caution">
    <text evidence="2">The sequence shown here is derived from an EMBL/GenBank/DDBJ whole genome shotgun (WGS) entry which is preliminary data.</text>
</comment>
<accession>A0AAV9GMN6</accession>
<reference evidence="2" key="1">
    <citation type="journal article" date="2023" name="Mol. Phylogenet. Evol.">
        <title>Genome-scale phylogeny and comparative genomics of the fungal order Sordariales.</title>
        <authorList>
            <person name="Hensen N."/>
            <person name="Bonometti L."/>
            <person name="Westerberg I."/>
            <person name="Brannstrom I.O."/>
            <person name="Guillou S."/>
            <person name="Cros-Aarteil S."/>
            <person name="Calhoun S."/>
            <person name="Haridas S."/>
            <person name="Kuo A."/>
            <person name="Mondo S."/>
            <person name="Pangilinan J."/>
            <person name="Riley R."/>
            <person name="LaButti K."/>
            <person name="Andreopoulos B."/>
            <person name="Lipzen A."/>
            <person name="Chen C."/>
            <person name="Yan M."/>
            <person name="Daum C."/>
            <person name="Ng V."/>
            <person name="Clum A."/>
            <person name="Steindorff A."/>
            <person name="Ohm R.A."/>
            <person name="Martin F."/>
            <person name="Silar P."/>
            <person name="Natvig D.O."/>
            <person name="Lalanne C."/>
            <person name="Gautier V."/>
            <person name="Ament-Velasquez S.L."/>
            <person name="Kruys A."/>
            <person name="Hutchinson M.I."/>
            <person name="Powell A.J."/>
            <person name="Barry K."/>
            <person name="Miller A.N."/>
            <person name="Grigoriev I.V."/>
            <person name="Debuchy R."/>
            <person name="Gladieux P."/>
            <person name="Hiltunen Thoren M."/>
            <person name="Johannesson H."/>
        </authorList>
    </citation>
    <scope>NUCLEOTIDE SEQUENCE</scope>
    <source>
        <strain evidence="2">PSN243</strain>
    </source>
</reference>
<evidence type="ECO:0000313" key="2">
    <source>
        <dbReference type="EMBL" id="KAK4449843.1"/>
    </source>
</evidence>
<feature type="region of interest" description="Disordered" evidence="1">
    <location>
        <begin position="580"/>
        <end position="606"/>
    </location>
</feature>
<name>A0AAV9GMN6_9PEZI</name>
<feature type="region of interest" description="Disordered" evidence="1">
    <location>
        <begin position="54"/>
        <end position="93"/>
    </location>
</feature>
<dbReference type="Proteomes" id="UP001321760">
    <property type="component" value="Unassembled WGS sequence"/>
</dbReference>
<evidence type="ECO:0000313" key="3">
    <source>
        <dbReference type="Proteomes" id="UP001321760"/>
    </source>
</evidence>
<dbReference type="AlphaFoldDB" id="A0AAV9GMN6"/>
<protein>
    <submittedName>
        <fullName evidence="2">Uncharacterized protein</fullName>
    </submittedName>
</protein>
<gene>
    <name evidence="2" type="ORF">QBC34DRAFT_298165</name>
</gene>
<reference evidence="2" key="2">
    <citation type="submission" date="2023-05" db="EMBL/GenBank/DDBJ databases">
        <authorList>
            <consortium name="Lawrence Berkeley National Laboratory"/>
            <person name="Steindorff A."/>
            <person name="Hensen N."/>
            <person name="Bonometti L."/>
            <person name="Westerberg I."/>
            <person name="Brannstrom I.O."/>
            <person name="Guillou S."/>
            <person name="Cros-Aarteil S."/>
            <person name="Calhoun S."/>
            <person name="Haridas S."/>
            <person name="Kuo A."/>
            <person name="Mondo S."/>
            <person name="Pangilinan J."/>
            <person name="Riley R."/>
            <person name="Labutti K."/>
            <person name="Andreopoulos B."/>
            <person name="Lipzen A."/>
            <person name="Chen C."/>
            <person name="Yanf M."/>
            <person name="Daum C."/>
            <person name="Ng V."/>
            <person name="Clum A."/>
            <person name="Ohm R."/>
            <person name="Martin F."/>
            <person name="Silar P."/>
            <person name="Natvig D."/>
            <person name="Lalanne C."/>
            <person name="Gautier V."/>
            <person name="Ament-Velasquez S.L."/>
            <person name="Kruys A."/>
            <person name="Hutchinson M.I."/>
            <person name="Powell A.J."/>
            <person name="Barry K."/>
            <person name="Miller A.N."/>
            <person name="Grigoriev I.V."/>
            <person name="Debuchy R."/>
            <person name="Gladieux P."/>
            <person name="Thoren M.H."/>
            <person name="Johannesson H."/>
        </authorList>
    </citation>
    <scope>NUCLEOTIDE SEQUENCE</scope>
    <source>
        <strain evidence="2">PSN243</strain>
    </source>
</reference>